<dbReference type="PANTHER" id="PTHR38248">
    <property type="entry name" value="FUNK1 6"/>
    <property type="match status" value="1"/>
</dbReference>
<dbReference type="InterPro" id="IPR040976">
    <property type="entry name" value="Pkinase_fungal"/>
</dbReference>
<feature type="compositionally biased region" description="Low complexity" evidence="1">
    <location>
        <begin position="602"/>
        <end position="621"/>
    </location>
</feature>
<evidence type="ECO:0000313" key="3">
    <source>
        <dbReference type="EMBL" id="TEB26216.1"/>
    </source>
</evidence>
<accession>A0A4Y7SWG7</accession>
<sequence length="656" mass="72531">MIATPNYLGGADVVPKDDEPHPAFTVTSREYAHEIYHDVAQDEEIQNFLNKTAYYDLSKGEWSIPEFPKTTLDVVGPLSEILPTILAFFVKPSHPGVVREVCTTMEAAGAEEDNDDGYRTLPFLVLKAAGTSFQMPGPDEDEEPGDEEPADIGFSNIATCFLVNTEPKSGEEEDEMEILEELASYSRRILRDQPNRMYVRSLAITEDYVRLAHFDRAGAQITPRVNIHGNPATFVRLVAGVSSADERILGFDGSIHWTITEGRKEKGTLKTRDATGEVKEYPILEEVSTPGDSICGRATTCWKVQDPETHEELIVKDSWIPEDHPPEHELLELVKGILGVVQMVSFEVGRGETKDFRCPTTWGRYTNRVATRVVMKSHAHQRLGNDDIRILHRDVSHNNILLGSDGAPEGQRGILIDLDHAFRATDAHPRPPADSNIGTRLFQSISVLTSGYSRSGKRRDHDYLDDLESFFNVLAYLFLVYRPDGSRLPSDDVGAAMVLGWDTPGPAASACLKGDMQMSLGGDGFRAPKLVEASWGPICAGLFSQFRHWIFVQRHEKEVLLQSCKEVTANPVSPLLSKCSEHYSSVLKMFDDVIKPLAACETTPTPTSTPSSGTVASSGAAEPTLKRRSEETESPEASRVKSRRINLGSPSPSPRR</sequence>
<dbReference type="InterPro" id="IPR011009">
    <property type="entry name" value="Kinase-like_dom_sf"/>
</dbReference>
<dbReference type="EMBL" id="QPFP01000050">
    <property type="protein sequence ID" value="TEB26216.1"/>
    <property type="molecule type" value="Genomic_DNA"/>
</dbReference>
<feature type="compositionally biased region" description="Basic and acidic residues" evidence="1">
    <location>
        <begin position="624"/>
        <end position="639"/>
    </location>
</feature>
<feature type="domain" description="Fungal-type protein kinase" evidence="2">
    <location>
        <begin position="165"/>
        <end position="348"/>
    </location>
</feature>
<protein>
    <recommendedName>
        <fullName evidence="2">Fungal-type protein kinase domain-containing protein</fullName>
    </recommendedName>
</protein>
<evidence type="ECO:0000256" key="1">
    <source>
        <dbReference type="SAM" id="MobiDB-lite"/>
    </source>
</evidence>
<proteinExistence type="predicted"/>
<name>A0A4Y7SWG7_COPMI</name>
<dbReference type="PANTHER" id="PTHR38248:SF2">
    <property type="entry name" value="FUNK1 11"/>
    <property type="match status" value="1"/>
</dbReference>
<organism evidence="3 4">
    <name type="scientific">Coprinellus micaceus</name>
    <name type="common">Glistening ink-cap mushroom</name>
    <name type="synonym">Coprinus micaceus</name>
    <dbReference type="NCBI Taxonomy" id="71717"/>
    <lineage>
        <taxon>Eukaryota</taxon>
        <taxon>Fungi</taxon>
        <taxon>Dikarya</taxon>
        <taxon>Basidiomycota</taxon>
        <taxon>Agaricomycotina</taxon>
        <taxon>Agaricomycetes</taxon>
        <taxon>Agaricomycetidae</taxon>
        <taxon>Agaricales</taxon>
        <taxon>Agaricineae</taxon>
        <taxon>Psathyrellaceae</taxon>
        <taxon>Coprinellus</taxon>
    </lineage>
</organism>
<keyword evidence="4" id="KW-1185">Reference proteome</keyword>
<dbReference type="STRING" id="71717.A0A4Y7SWG7"/>
<comment type="caution">
    <text evidence="3">The sequence shown here is derived from an EMBL/GenBank/DDBJ whole genome shotgun (WGS) entry which is preliminary data.</text>
</comment>
<dbReference type="Gene3D" id="1.10.510.10">
    <property type="entry name" value="Transferase(Phosphotransferase) domain 1"/>
    <property type="match status" value="1"/>
</dbReference>
<dbReference type="SUPFAM" id="SSF56112">
    <property type="entry name" value="Protein kinase-like (PK-like)"/>
    <property type="match status" value="1"/>
</dbReference>
<evidence type="ECO:0000259" key="2">
    <source>
        <dbReference type="Pfam" id="PF17667"/>
    </source>
</evidence>
<dbReference type="Proteomes" id="UP000298030">
    <property type="component" value="Unassembled WGS sequence"/>
</dbReference>
<dbReference type="AlphaFoldDB" id="A0A4Y7SWG7"/>
<dbReference type="OrthoDB" id="5584477at2759"/>
<feature type="domain" description="Fungal-type protein kinase" evidence="2">
    <location>
        <begin position="379"/>
        <end position="477"/>
    </location>
</feature>
<evidence type="ECO:0000313" key="4">
    <source>
        <dbReference type="Proteomes" id="UP000298030"/>
    </source>
</evidence>
<reference evidence="3 4" key="1">
    <citation type="journal article" date="2019" name="Nat. Ecol. Evol.">
        <title>Megaphylogeny resolves global patterns of mushroom evolution.</title>
        <authorList>
            <person name="Varga T."/>
            <person name="Krizsan K."/>
            <person name="Foldi C."/>
            <person name="Dima B."/>
            <person name="Sanchez-Garcia M."/>
            <person name="Sanchez-Ramirez S."/>
            <person name="Szollosi G.J."/>
            <person name="Szarkandi J.G."/>
            <person name="Papp V."/>
            <person name="Albert L."/>
            <person name="Andreopoulos W."/>
            <person name="Angelini C."/>
            <person name="Antonin V."/>
            <person name="Barry K.W."/>
            <person name="Bougher N.L."/>
            <person name="Buchanan P."/>
            <person name="Buyck B."/>
            <person name="Bense V."/>
            <person name="Catcheside P."/>
            <person name="Chovatia M."/>
            <person name="Cooper J."/>
            <person name="Damon W."/>
            <person name="Desjardin D."/>
            <person name="Finy P."/>
            <person name="Geml J."/>
            <person name="Haridas S."/>
            <person name="Hughes K."/>
            <person name="Justo A."/>
            <person name="Karasinski D."/>
            <person name="Kautmanova I."/>
            <person name="Kiss B."/>
            <person name="Kocsube S."/>
            <person name="Kotiranta H."/>
            <person name="LaButti K.M."/>
            <person name="Lechner B.E."/>
            <person name="Liimatainen K."/>
            <person name="Lipzen A."/>
            <person name="Lukacs Z."/>
            <person name="Mihaltcheva S."/>
            <person name="Morgado L.N."/>
            <person name="Niskanen T."/>
            <person name="Noordeloos M.E."/>
            <person name="Ohm R.A."/>
            <person name="Ortiz-Santana B."/>
            <person name="Ovrebo C."/>
            <person name="Racz N."/>
            <person name="Riley R."/>
            <person name="Savchenko A."/>
            <person name="Shiryaev A."/>
            <person name="Soop K."/>
            <person name="Spirin V."/>
            <person name="Szebenyi C."/>
            <person name="Tomsovsky M."/>
            <person name="Tulloss R.E."/>
            <person name="Uehling J."/>
            <person name="Grigoriev I.V."/>
            <person name="Vagvolgyi C."/>
            <person name="Papp T."/>
            <person name="Martin F.M."/>
            <person name="Miettinen O."/>
            <person name="Hibbett D.S."/>
            <person name="Nagy L.G."/>
        </authorList>
    </citation>
    <scope>NUCLEOTIDE SEQUENCE [LARGE SCALE GENOMIC DNA]</scope>
    <source>
        <strain evidence="3 4">FP101781</strain>
    </source>
</reference>
<feature type="region of interest" description="Disordered" evidence="1">
    <location>
        <begin position="601"/>
        <end position="656"/>
    </location>
</feature>
<gene>
    <name evidence="3" type="ORF">FA13DRAFT_1737626</name>
</gene>
<dbReference type="Pfam" id="PF17667">
    <property type="entry name" value="Pkinase_fungal"/>
    <property type="match status" value="2"/>
</dbReference>